<feature type="domain" description="Metallo-beta-lactamase" evidence="3">
    <location>
        <begin position="7"/>
        <end position="187"/>
    </location>
</feature>
<name>A0A6I6JCS6_9BACT</name>
<gene>
    <name evidence="4" type="ORF">GM415_10930</name>
</gene>
<dbReference type="InterPro" id="IPR001279">
    <property type="entry name" value="Metallo-B-lactamas"/>
</dbReference>
<dbReference type="InterPro" id="IPR036866">
    <property type="entry name" value="RibonucZ/Hydroxyglut_hydro"/>
</dbReference>
<dbReference type="EMBL" id="CP046400">
    <property type="protein sequence ID" value="QGY40615.1"/>
    <property type="molecule type" value="Genomic_DNA"/>
</dbReference>
<comment type="similarity">
    <text evidence="2">Belongs to the UPF0173 family.</text>
</comment>
<dbReference type="InterPro" id="IPR050114">
    <property type="entry name" value="UPF0173_UPF0282_UlaG_hydrolase"/>
</dbReference>
<dbReference type="SUPFAM" id="SSF56281">
    <property type="entry name" value="Metallo-hydrolase/oxidoreductase"/>
    <property type="match status" value="1"/>
</dbReference>
<dbReference type="Pfam" id="PF13483">
    <property type="entry name" value="Lactamase_B_3"/>
    <property type="match status" value="1"/>
</dbReference>
<dbReference type="HAMAP" id="MF_00457">
    <property type="entry name" value="UPF0173"/>
    <property type="match status" value="1"/>
</dbReference>
<dbReference type="AlphaFoldDB" id="A0A6I6JCS6"/>
<sequence>MEITWFGHSNFRLATGETTLLIDPFFEGNPSAPVTYEDIEACDIILVTHDHGDHIGQTLELAQKHNAKVVAIFDLIQALMPKGLSDDLAVGMNIGGTVFLDGIAIKMVQAMHSSITGVPVGYILTFPDDTCVYYSGDTGLFGDMGLFAEFHDIDIAMLPIGGHFTMDARQAAYACKLLKCDTVIPMHWGTWPLLDSSTKEFAERLAMMAPDTRLAELKVGVPTEI</sequence>
<keyword evidence="1 2" id="KW-0378">Hydrolase</keyword>
<dbReference type="SMART" id="SM00849">
    <property type="entry name" value="Lactamase_B"/>
    <property type="match status" value="1"/>
</dbReference>
<evidence type="ECO:0000259" key="3">
    <source>
        <dbReference type="SMART" id="SM00849"/>
    </source>
</evidence>
<organism evidence="4 5">
    <name type="scientific">Pseudodesulfovibrio cashew</name>
    <dbReference type="NCBI Taxonomy" id="2678688"/>
    <lineage>
        <taxon>Bacteria</taxon>
        <taxon>Pseudomonadati</taxon>
        <taxon>Thermodesulfobacteriota</taxon>
        <taxon>Desulfovibrionia</taxon>
        <taxon>Desulfovibrionales</taxon>
        <taxon>Desulfovibrionaceae</taxon>
    </lineage>
</organism>
<keyword evidence="5" id="KW-1185">Reference proteome</keyword>
<proteinExistence type="inferred from homology"/>
<dbReference type="GO" id="GO:0016787">
    <property type="term" value="F:hydrolase activity"/>
    <property type="evidence" value="ECO:0007669"/>
    <property type="project" value="UniProtKB-UniRule"/>
</dbReference>
<reference evidence="4 5" key="1">
    <citation type="submission" date="2019-11" db="EMBL/GenBank/DDBJ databases">
        <authorList>
            <person name="Zheng R.K."/>
            <person name="Sun C.M."/>
        </authorList>
    </citation>
    <scope>NUCLEOTIDE SEQUENCE [LARGE SCALE GENOMIC DNA]</scope>
    <source>
        <strain evidence="4 5">SRB007</strain>
    </source>
</reference>
<evidence type="ECO:0000256" key="2">
    <source>
        <dbReference type="HAMAP-Rule" id="MF_00457"/>
    </source>
</evidence>
<accession>A0A6I6JCS6</accession>
<dbReference type="Gene3D" id="3.60.15.10">
    <property type="entry name" value="Ribonuclease Z/Hydroxyacylglutathione hydrolase-like"/>
    <property type="match status" value="1"/>
</dbReference>
<dbReference type="Proteomes" id="UP000428328">
    <property type="component" value="Chromosome"/>
</dbReference>
<evidence type="ECO:0000313" key="4">
    <source>
        <dbReference type="EMBL" id="QGY40615.1"/>
    </source>
</evidence>
<dbReference type="NCBIfam" id="NF001911">
    <property type="entry name" value="PRK00685.1"/>
    <property type="match status" value="1"/>
</dbReference>
<dbReference type="PANTHER" id="PTHR43546:SF3">
    <property type="entry name" value="UPF0173 METAL-DEPENDENT HYDROLASE MJ1163"/>
    <property type="match status" value="1"/>
</dbReference>
<protein>
    <recommendedName>
        <fullName evidence="2">UPF0173 metal-dependent hydrolase GM415_10930</fullName>
    </recommendedName>
</protein>
<dbReference type="KEGG" id="psel:GM415_10930"/>
<dbReference type="RefSeq" id="WP_158948086.1">
    <property type="nucleotide sequence ID" value="NZ_CP046400.1"/>
</dbReference>
<evidence type="ECO:0000313" key="5">
    <source>
        <dbReference type="Proteomes" id="UP000428328"/>
    </source>
</evidence>
<dbReference type="PANTHER" id="PTHR43546">
    <property type="entry name" value="UPF0173 METAL-DEPENDENT HYDROLASE MJ1163-RELATED"/>
    <property type="match status" value="1"/>
</dbReference>
<dbReference type="InterPro" id="IPR022877">
    <property type="entry name" value="UPF0173"/>
</dbReference>
<evidence type="ECO:0000256" key="1">
    <source>
        <dbReference type="ARBA" id="ARBA00022801"/>
    </source>
</evidence>